<dbReference type="CDD" id="cd16378">
    <property type="entry name" value="CcmH_N"/>
    <property type="match status" value="1"/>
</dbReference>
<reference evidence="11" key="1">
    <citation type="journal article" date="2019" name="Int. J. Syst. Evol. Microbiol.">
        <title>The Global Catalogue of Microorganisms (GCM) 10K type strain sequencing project: providing services to taxonomists for standard genome sequencing and annotation.</title>
        <authorList>
            <consortium name="The Broad Institute Genomics Platform"/>
            <consortium name="The Broad Institute Genome Sequencing Center for Infectious Disease"/>
            <person name="Wu L."/>
            <person name="Ma J."/>
        </authorList>
    </citation>
    <scope>NUCLEOTIDE SEQUENCE [LARGE SCALE GENOMIC DNA]</scope>
    <source>
        <strain evidence="11">CCUG 63830</strain>
    </source>
</reference>
<evidence type="ECO:0000256" key="1">
    <source>
        <dbReference type="ARBA" id="ARBA00010342"/>
    </source>
</evidence>
<gene>
    <name evidence="10" type="ORF">ACFP90_22255</name>
</gene>
<feature type="compositionally biased region" description="Polar residues" evidence="8">
    <location>
        <begin position="117"/>
        <end position="128"/>
    </location>
</feature>
<feature type="domain" description="CcmH/CycL/Ccl2/NrfF N-terminal" evidence="9">
    <location>
        <begin position="14"/>
        <end position="121"/>
    </location>
</feature>
<comment type="similarity">
    <text evidence="1 7">Belongs to the CcmH/CycL/Ccl2/NrfF family.</text>
</comment>
<evidence type="ECO:0000256" key="6">
    <source>
        <dbReference type="ARBA" id="ARBA00023004"/>
    </source>
</evidence>
<keyword evidence="2 7" id="KW-0349">Heme</keyword>
<dbReference type="Proteomes" id="UP001596317">
    <property type="component" value="Unassembled WGS sequence"/>
</dbReference>
<keyword evidence="11" id="KW-1185">Reference proteome</keyword>
<evidence type="ECO:0000313" key="11">
    <source>
        <dbReference type="Proteomes" id="UP001596317"/>
    </source>
</evidence>
<keyword evidence="3 7" id="KW-0479">Metal-binding</keyword>
<comment type="function">
    <text evidence="7">Possible subunit of a heme lyase.</text>
</comment>
<evidence type="ECO:0000256" key="7">
    <source>
        <dbReference type="RuleBase" id="RU364112"/>
    </source>
</evidence>
<name>A0ABW1ZR17_9DEIO</name>
<dbReference type="RefSeq" id="WP_224612230.1">
    <property type="nucleotide sequence ID" value="NZ_JAIQXV010000024.1"/>
</dbReference>
<evidence type="ECO:0000256" key="8">
    <source>
        <dbReference type="SAM" id="MobiDB-lite"/>
    </source>
</evidence>
<keyword evidence="4 7" id="KW-0732">Signal</keyword>
<evidence type="ECO:0000256" key="2">
    <source>
        <dbReference type="ARBA" id="ARBA00022617"/>
    </source>
</evidence>
<dbReference type="EMBL" id="JBHSWB010000002">
    <property type="protein sequence ID" value="MFC6662772.1"/>
    <property type="molecule type" value="Genomic_DNA"/>
</dbReference>
<evidence type="ECO:0000259" key="9">
    <source>
        <dbReference type="Pfam" id="PF03918"/>
    </source>
</evidence>
<evidence type="ECO:0000256" key="5">
    <source>
        <dbReference type="ARBA" id="ARBA00022748"/>
    </source>
</evidence>
<proteinExistence type="inferred from homology"/>
<dbReference type="Pfam" id="PF03918">
    <property type="entry name" value="CcmH"/>
    <property type="match status" value="1"/>
</dbReference>
<comment type="caution">
    <text evidence="10">The sequence shown here is derived from an EMBL/GenBank/DDBJ whole genome shotgun (WGS) entry which is preliminary data.</text>
</comment>
<dbReference type="PANTHER" id="PTHR47870:SF1">
    <property type="entry name" value="CYTOCHROME C-TYPE BIOGENESIS PROTEIN CCMH"/>
    <property type="match status" value="1"/>
</dbReference>
<feature type="region of interest" description="Disordered" evidence="8">
    <location>
        <begin position="117"/>
        <end position="159"/>
    </location>
</feature>
<dbReference type="Gene3D" id="1.10.8.640">
    <property type="entry name" value="Cytochrome C biogenesis protein"/>
    <property type="match status" value="1"/>
</dbReference>
<accession>A0ABW1ZR17</accession>
<protein>
    <recommendedName>
        <fullName evidence="7">Cytochrome c-type biogenesis protein</fullName>
    </recommendedName>
</protein>
<evidence type="ECO:0000313" key="10">
    <source>
        <dbReference type="EMBL" id="MFC6662772.1"/>
    </source>
</evidence>
<dbReference type="InterPro" id="IPR038297">
    <property type="entry name" value="CcmH/CycL/NrfF/Ccl2_sf"/>
</dbReference>
<dbReference type="PANTHER" id="PTHR47870">
    <property type="entry name" value="CYTOCHROME C-TYPE BIOGENESIS PROTEIN CCMH"/>
    <property type="match status" value="1"/>
</dbReference>
<organism evidence="10 11">
    <name type="scientific">Deinococcus multiflagellatus</name>
    <dbReference type="NCBI Taxonomy" id="1656887"/>
    <lineage>
        <taxon>Bacteria</taxon>
        <taxon>Thermotogati</taxon>
        <taxon>Deinococcota</taxon>
        <taxon>Deinococci</taxon>
        <taxon>Deinococcales</taxon>
        <taxon>Deinococcaceae</taxon>
        <taxon>Deinococcus</taxon>
    </lineage>
</organism>
<dbReference type="InterPro" id="IPR005616">
    <property type="entry name" value="CcmH/CycL/Ccl2/NrfF_N"/>
</dbReference>
<keyword evidence="6 7" id="KW-0408">Iron</keyword>
<sequence length="159" mass="17387">MACSLLLSGALAITPAQKARANALGNNLRCPICTGLPITESTNDLSVQMLREVRKQIAAGHSNREIYAYFTARYGNFVLLDPPKEGRNLLLWGTPPAALAAGGAVLWKVLRRRRQANESTPAAATPNSDEPFDSFLAKVRRETRPSARQCREQDTESHA</sequence>
<feature type="compositionally biased region" description="Basic and acidic residues" evidence="8">
    <location>
        <begin position="139"/>
        <end position="159"/>
    </location>
</feature>
<evidence type="ECO:0000256" key="4">
    <source>
        <dbReference type="ARBA" id="ARBA00022729"/>
    </source>
</evidence>
<evidence type="ECO:0000256" key="3">
    <source>
        <dbReference type="ARBA" id="ARBA00022723"/>
    </source>
</evidence>
<keyword evidence="5" id="KW-0201">Cytochrome c-type biogenesis</keyword>
<dbReference type="InterPro" id="IPR051263">
    <property type="entry name" value="C-type_cytochrome_biogenesis"/>
</dbReference>